<proteinExistence type="predicted"/>
<protein>
    <recommendedName>
        <fullName evidence="1">Azaphilone pigments biosynthesis cluster protein L N-terminal domain-containing protein</fullName>
    </recommendedName>
</protein>
<dbReference type="AlphaFoldDB" id="A0AAD9YZR5"/>
<accession>A0AAD9YZR5</accession>
<organism evidence="2 3">
    <name type="scientific">Lepraria neglecta</name>
    <dbReference type="NCBI Taxonomy" id="209136"/>
    <lineage>
        <taxon>Eukaryota</taxon>
        <taxon>Fungi</taxon>
        <taxon>Dikarya</taxon>
        <taxon>Ascomycota</taxon>
        <taxon>Pezizomycotina</taxon>
        <taxon>Lecanoromycetes</taxon>
        <taxon>OSLEUM clade</taxon>
        <taxon>Lecanoromycetidae</taxon>
        <taxon>Lecanorales</taxon>
        <taxon>Lecanorineae</taxon>
        <taxon>Stereocaulaceae</taxon>
        <taxon>Lepraria</taxon>
    </lineage>
</organism>
<reference evidence="2" key="1">
    <citation type="submission" date="2022-11" db="EMBL/GenBank/DDBJ databases">
        <title>Chromosomal genome sequence assembly and mating type (MAT) locus characterization of the leprose asexual lichenized fungus Lepraria neglecta (Nyl.) Erichsen.</title>
        <authorList>
            <person name="Allen J.L."/>
            <person name="Pfeffer B."/>
        </authorList>
    </citation>
    <scope>NUCLEOTIDE SEQUENCE</scope>
    <source>
        <strain evidence="2">Allen 5258</strain>
    </source>
</reference>
<sequence length="245" mass="27027">MSDPLSATANVIAVAALAYASCKALYQTVKGIQDAPKTSLDLSTDLETLQGVPSTLGTKLNSEDNHHSLPETLTSYIKELEAPLKACSDACNQFKLKLDKVMSNSTDGHASFRNRVRLHFQEKEVTAFRYRLASYKSTLTIALEFASFKRTSQNTEATKTLEVTIEQTMNRLSGRMQGMEISTQAAIDAGAQQTELVQVMDQQTVALARCLKFFMAALLSTTQSTGNTFRYVRVFYDARQLVGTI</sequence>
<dbReference type="Pfam" id="PF17111">
    <property type="entry name" value="PigL_N"/>
    <property type="match status" value="1"/>
</dbReference>
<evidence type="ECO:0000313" key="2">
    <source>
        <dbReference type="EMBL" id="KAK3168980.1"/>
    </source>
</evidence>
<name>A0AAD9YZR5_9LECA</name>
<evidence type="ECO:0000313" key="3">
    <source>
        <dbReference type="Proteomes" id="UP001276659"/>
    </source>
</evidence>
<gene>
    <name evidence="2" type="ORF">OEA41_005428</name>
</gene>
<dbReference type="Proteomes" id="UP001276659">
    <property type="component" value="Unassembled WGS sequence"/>
</dbReference>
<dbReference type="EMBL" id="JASNWA010000010">
    <property type="protein sequence ID" value="KAK3168980.1"/>
    <property type="molecule type" value="Genomic_DNA"/>
</dbReference>
<dbReference type="InterPro" id="IPR031348">
    <property type="entry name" value="PigL_N"/>
</dbReference>
<keyword evidence="3" id="KW-1185">Reference proteome</keyword>
<feature type="domain" description="Azaphilone pigments biosynthesis cluster protein L N-terminal" evidence="1">
    <location>
        <begin position="3"/>
        <end position="201"/>
    </location>
</feature>
<comment type="caution">
    <text evidence="2">The sequence shown here is derived from an EMBL/GenBank/DDBJ whole genome shotgun (WGS) entry which is preliminary data.</text>
</comment>
<evidence type="ECO:0000259" key="1">
    <source>
        <dbReference type="Pfam" id="PF17111"/>
    </source>
</evidence>